<evidence type="ECO:0000256" key="3">
    <source>
        <dbReference type="ARBA" id="ARBA00022827"/>
    </source>
</evidence>
<dbReference type="AlphaFoldDB" id="A0A9P9A743"/>
<evidence type="ECO:0000259" key="5">
    <source>
        <dbReference type="PROSITE" id="PS51387"/>
    </source>
</evidence>
<accession>A0A9P9A743</accession>
<keyword evidence="7" id="KW-1185">Reference proteome</keyword>
<organism evidence="6 7">
    <name type="scientific">Plectosphaerella plurivora</name>
    <dbReference type="NCBI Taxonomy" id="936078"/>
    <lineage>
        <taxon>Eukaryota</taxon>
        <taxon>Fungi</taxon>
        <taxon>Dikarya</taxon>
        <taxon>Ascomycota</taxon>
        <taxon>Pezizomycotina</taxon>
        <taxon>Sordariomycetes</taxon>
        <taxon>Hypocreomycetidae</taxon>
        <taxon>Glomerellales</taxon>
        <taxon>Plectosphaerellaceae</taxon>
        <taxon>Plectosphaerella</taxon>
    </lineage>
</organism>
<keyword evidence="2" id="KW-0285">Flavoprotein</keyword>
<dbReference type="GO" id="GO:0071949">
    <property type="term" value="F:FAD binding"/>
    <property type="evidence" value="ECO:0007669"/>
    <property type="project" value="InterPro"/>
</dbReference>
<protein>
    <recommendedName>
        <fullName evidence="5">FAD-binding PCMH-type domain-containing protein</fullName>
    </recommendedName>
</protein>
<dbReference type="Gene3D" id="3.30.465.10">
    <property type="match status" value="1"/>
</dbReference>
<gene>
    <name evidence="6" type="ORF">F5X68DRAFT_157267</name>
</gene>
<sequence length="481" mass="52301">MANPAPQNTLASIQCLKDAGLEAVLLTPEDSEYAVRQESYWSDSAKIKPASIVLPRSAEEVATVIKALVAAGQKFAIRSGGHTNWAGSNNIEGGVTIDLSRLNTTVYDADSETATIGPGNRWREVYSELHKHGRVVAGGREGNVGVAGLLLGGGNTFFTAQRGFACDNVIEYEVVLADGQIVKASPGENSDLFRVLKGGSNNFGVVTSFKMNAIKCDKVWGGMTFFPKTTIPAVQDALHEFTENVINDKESNLVVIFTHMPDFKDIVVATLYANVGGVGKAPAYSKFAEIPEILNTVKMTSISEMAFEYNIPSNYRDVWFTLCFKNDKRILAEASRLHDGLVEELKAFIPDGNFITQCLFQPLPALLAKNSVAAGGNVMGMERQKDDGIMFLAVAMVKTVEQELFAYPRVKAWIQAVTDFAATIEGGNLDWKHLNYADKSQDVLAAYGADNVRMMKEAAAKFDPTQVFQKLVPGGFKISEV</sequence>
<dbReference type="PROSITE" id="PS51387">
    <property type="entry name" value="FAD_PCMH"/>
    <property type="match status" value="1"/>
</dbReference>
<dbReference type="InterPro" id="IPR036318">
    <property type="entry name" value="FAD-bd_PCMH-like_sf"/>
</dbReference>
<dbReference type="GO" id="GO:0016491">
    <property type="term" value="F:oxidoreductase activity"/>
    <property type="evidence" value="ECO:0007669"/>
    <property type="project" value="UniProtKB-KW"/>
</dbReference>
<dbReference type="InterPro" id="IPR050416">
    <property type="entry name" value="FAD-linked_Oxidoreductase"/>
</dbReference>
<dbReference type="PANTHER" id="PTHR42973:SF53">
    <property type="entry name" value="FAD-BINDING PCMH-TYPE DOMAIN-CONTAINING PROTEIN-RELATED"/>
    <property type="match status" value="1"/>
</dbReference>
<keyword evidence="4" id="KW-0560">Oxidoreductase</keyword>
<reference evidence="6" key="1">
    <citation type="journal article" date="2021" name="Nat. Commun.">
        <title>Genetic determinants of endophytism in the Arabidopsis root mycobiome.</title>
        <authorList>
            <person name="Mesny F."/>
            <person name="Miyauchi S."/>
            <person name="Thiergart T."/>
            <person name="Pickel B."/>
            <person name="Atanasova L."/>
            <person name="Karlsson M."/>
            <person name="Huettel B."/>
            <person name="Barry K.W."/>
            <person name="Haridas S."/>
            <person name="Chen C."/>
            <person name="Bauer D."/>
            <person name="Andreopoulos W."/>
            <person name="Pangilinan J."/>
            <person name="LaButti K."/>
            <person name="Riley R."/>
            <person name="Lipzen A."/>
            <person name="Clum A."/>
            <person name="Drula E."/>
            <person name="Henrissat B."/>
            <person name="Kohler A."/>
            <person name="Grigoriev I.V."/>
            <person name="Martin F.M."/>
            <person name="Hacquard S."/>
        </authorList>
    </citation>
    <scope>NUCLEOTIDE SEQUENCE</scope>
    <source>
        <strain evidence="6">MPI-SDFR-AT-0117</strain>
    </source>
</reference>
<dbReference type="Proteomes" id="UP000770015">
    <property type="component" value="Unassembled WGS sequence"/>
</dbReference>
<comment type="similarity">
    <text evidence="1">Belongs to the oxygen-dependent FAD-linked oxidoreductase family.</text>
</comment>
<dbReference type="InterPro" id="IPR016169">
    <property type="entry name" value="FAD-bd_PCMH_sub2"/>
</dbReference>
<comment type="caution">
    <text evidence="6">The sequence shown here is derived from an EMBL/GenBank/DDBJ whole genome shotgun (WGS) entry which is preliminary data.</text>
</comment>
<dbReference type="SUPFAM" id="SSF56176">
    <property type="entry name" value="FAD-binding/transporter-associated domain-like"/>
    <property type="match status" value="1"/>
</dbReference>
<name>A0A9P9A743_9PEZI</name>
<evidence type="ECO:0000313" key="6">
    <source>
        <dbReference type="EMBL" id="KAH6676852.1"/>
    </source>
</evidence>
<proteinExistence type="inferred from homology"/>
<dbReference type="InterPro" id="IPR016166">
    <property type="entry name" value="FAD-bd_PCMH"/>
</dbReference>
<dbReference type="Pfam" id="PF01565">
    <property type="entry name" value="FAD_binding_4"/>
    <property type="match status" value="1"/>
</dbReference>
<evidence type="ECO:0000313" key="7">
    <source>
        <dbReference type="Proteomes" id="UP000770015"/>
    </source>
</evidence>
<dbReference type="PANTHER" id="PTHR42973">
    <property type="entry name" value="BINDING OXIDOREDUCTASE, PUTATIVE (AFU_ORTHOLOGUE AFUA_1G17690)-RELATED"/>
    <property type="match status" value="1"/>
</dbReference>
<feature type="domain" description="FAD-binding PCMH-type" evidence="5">
    <location>
        <begin position="45"/>
        <end position="216"/>
    </location>
</feature>
<dbReference type="EMBL" id="JAGSXJ010000023">
    <property type="protein sequence ID" value="KAH6676852.1"/>
    <property type="molecule type" value="Genomic_DNA"/>
</dbReference>
<evidence type="ECO:0000256" key="1">
    <source>
        <dbReference type="ARBA" id="ARBA00005466"/>
    </source>
</evidence>
<evidence type="ECO:0000256" key="4">
    <source>
        <dbReference type="ARBA" id="ARBA00023002"/>
    </source>
</evidence>
<dbReference type="OrthoDB" id="2151789at2759"/>
<dbReference type="InterPro" id="IPR006094">
    <property type="entry name" value="Oxid_FAD_bind_N"/>
</dbReference>
<keyword evidence="3" id="KW-0274">FAD</keyword>
<evidence type="ECO:0000256" key="2">
    <source>
        <dbReference type="ARBA" id="ARBA00022630"/>
    </source>
</evidence>